<organism evidence="2 3">
    <name type="scientific">Riccia fluitans</name>
    <dbReference type="NCBI Taxonomy" id="41844"/>
    <lineage>
        <taxon>Eukaryota</taxon>
        <taxon>Viridiplantae</taxon>
        <taxon>Streptophyta</taxon>
        <taxon>Embryophyta</taxon>
        <taxon>Marchantiophyta</taxon>
        <taxon>Marchantiopsida</taxon>
        <taxon>Marchantiidae</taxon>
        <taxon>Marchantiales</taxon>
        <taxon>Ricciaceae</taxon>
        <taxon>Riccia</taxon>
    </lineage>
</organism>
<accession>A0ABD1ZP71</accession>
<comment type="caution">
    <text evidence="2">The sequence shown here is derived from an EMBL/GenBank/DDBJ whole genome shotgun (WGS) entry which is preliminary data.</text>
</comment>
<dbReference type="Proteomes" id="UP001605036">
    <property type="component" value="Unassembled WGS sequence"/>
</dbReference>
<evidence type="ECO:0000313" key="3">
    <source>
        <dbReference type="Proteomes" id="UP001605036"/>
    </source>
</evidence>
<evidence type="ECO:0000256" key="1">
    <source>
        <dbReference type="SAM" id="MobiDB-lite"/>
    </source>
</evidence>
<keyword evidence="3" id="KW-1185">Reference proteome</keyword>
<dbReference type="AlphaFoldDB" id="A0ABD1ZP71"/>
<feature type="region of interest" description="Disordered" evidence="1">
    <location>
        <begin position="26"/>
        <end position="112"/>
    </location>
</feature>
<feature type="compositionally biased region" description="Basic residues" evidence="1">
    <location>
        <begin position="75"/>
        <end position="87"/>
    </location>
</feature>
<dbReference type="EMBL" id="JBHFFA010000001">
    <property type="protein sequence ID" value="KAL2653067.1"/>
    <property type="molecule type" value="Genomic_DNA"/>
</dbReference>
<name>A0ABD1ZP71_9MARC</name>
<reference evidence="2 3" key="1">
    <citation type="submission" date="2024-09" db="EMBL/GenBank/DDBJ databases">
        <title>Chromosome-scale assembly of Riccia fluitans.</title>
        <authorList>
            <person name="Paukszto L."/>
            <person name="Sawicki J."/>
            <person name="Karawczyk K."/>
            <person name="Piernik-Szablinska J."/>
            <person name="Szczecinska M."/>
            <person name="Mazdziarz M."/>
        </authorList>
    </citation>
    <scope>NUCLEOTIDE SEQUENCE [LARGE SCALE GENOMIC DNA]</scope>
    <source>
        <strain evidence="2">Rf_01</strain>
        <tissue evidence="2">Aerial parts of the thallus</tissue>
    </source>
</reference>
<sequence length="112" mass="11211">MGTQLSNGLSEGATAEGTVRFVAIQGGTIGPPEQGAGASHTAGASPTGIGECPGTKASGCGARRPGHIHPEAQRGVRKKQNVAKRGPRLGDASINHAASSFPEVGTTRSTLR</sequence>
<protein>
    <submittedName>
        <fullName evidence="2">Uncharacterized protein</fullName>
    </submittedName>
</protein>
<proteinExistence type="predicted"/>
<gene>
    <name evidence="2" type="ORF">R1flu_021195</name>
</gene>
<evidence type="ECO:0000313" key="2">
    <source>
        <dbReference type="EMBL" id="KAL2653067.1"/>
    </source>
</evidence>